<feature type="chain" id="PRO_5042134956" evidence="2">
    <location>
        <begin position="22"/>
        <end position="215"/>
    </location>
</feature>
<evidence type="ECO:0000313" key="4">
    <source>
        <dbReference type="Proteomes" id="UP001295423"/>
    </source>
</evidence>
<comment type="caution">
    <text evidence="3">The sequence shown here is derived from an EMBL/GenBank/DDBJ whole genome shotgun (WGS) entry which is preliminary data.</text>
</comment>
<evidence type="ECO:0000256" key="1">
    <source>
        <dbReference type="SAM" id="Coils"/>
    </source>
</evidence>
<dbReference type="EMBL" id="CAKOGP040001224">
    <property type="protein sequence ID" value="CAJ1944519.1"/>
    <property type="molecule type" value="Genomic_DNA"/>
</dbReference>
<name>A0AAD2FM42_9STRA</name>
<reference evidence="3" key="1">
    <citation type="submission" date="2023-08" db="EMBL/GenBank/DDBJ databases">
        <authorList>
            <person name="Audoor S."/>
            <person name="Bilcke G."/>
        </authorList>
    </citation>
    <scope>NUCLEOTIDE SEQUENCE</scope>
</reference>
<proteinExistence type="predicted"/>
<accession>A0AAD2FM42</accession>
<dbReference type="AlphaFoldDB" id="A0AAD2FM42"/>
<keyword evidence="2" id="KW-0732">Signal</keyword>
<feature type="coiled-coil region" evidence="1">
    <location>
        <begin position="71"/>
        <end position="116"/>
    </location>
</feature>
<evidence type="ECO:0000313" key="3">
    <source>
        <dbReference type="EMBL" id="CAJ1944519.1"/>
    </source>
</evidence>
<sequence length="215" mass="24497">MKLLLQLCSSLLLAWSLRVSSFCISDVSTSCRAPQYRKSHSSTSLNIIGAETIGIALVSAAAGAAARQPEINSMQVELIEARKKVEDSKEQVAKKIEELEEKLFEVDRAYEVESAKFQKEFEKRKEKEVAIITEKIKTDMKFKLDIEIEKEKSKLLSEKLKKVKKEGEESSEIAQLKMQQQNLKSAKEKLELALQSSEEKMKNMETPKANRLWPF</sequence>
<gene>
    <name evidence="3" type="ORF">CYCCA115_LOCUS8928</name>
</gene>
<dbReference type="Proteomes" id="UP001295423">
    <property type="component" value="Unassembled WGS sequence"/>
</dbReference>
<evidence type="ECO:0000256" key="2">
    <source>
        <dbReference type="SAM" id="SignalP"/>
    </source>
</evidence>
<feature type="coiled-coil region" evidence="1">
    <location>
        <begin position="146"/>
        <end position="203"/>
    </location>
</feature>
<feature type="signal peptide" evidence="2">
    <location>
        <begin position="1"/>
        <end position="21"/>
    </location>
</feature>
<protein>
    <submittedName>
        <fullName evidence="3">Uncharacterized protein</fullName>
    </submittedName>
</protein>
<organism evidence="3 4">
    <name type="scientific">Cylindrotheca closterium</name>
    <dbReference type="NCBI Taxonomy" id="2856"/>
    <lineage>
        <taxon>Eukaryota</taxon>
        <taxon>Sar</taxon>
        <taxon>Stramenopiles</taxon>
        <taxon>Ochrophyta</taxon>
        <taxon>Bacillariophyta</taxon>
        <taxon>Bacillariophyceae</taxon>
        <taxon>Bacillariophycidae</taxon>
        <taxon>Bacillariales</taxon>
        <taxon>Bacillariaceae</taxon>
        <taxon>Cylindrotheca</taxon>
    </lineage>
</organism>
<keyword evidence="4" id="KW-1185">Reference proteome</keyword>
<keyword evidence="1" id="KW-0175">Coiled coil</keyword>